<accession>A0ABS5Q9L7</accession>
<feature type="signal peptide" evidence="2">
    <location>
        <begin position="1"/>
        <end position="27"/>
    </location>
</feature>
<dbReference type="PANTHER" id="PTHR42928">
    <property type="entry name" value="TRICARBOXYLATE-BINDING PROTEIN"/>
    <property type="match status" value="1"/>
</dbReference>
<gene>
    <name evidence="3" type="ORF">KHU32_04205</name>
</gene>
<dbReference type="Gene3D" id="3.40.190.150">
    <property type="entry name" value="Bordetella uptake gene, domain 1"/>
    <property type="match status" value="1"/>
</dbReference>
<organism evidence="3 4">
    <name type="scientific">Roseococcus pinisoli</name>
    <dbReference type="NCBI Taxonomy" id="2835040"/>
    <lineage>
        <taxon>Bacteria</taxon>
        <taxon>Pseudomonadati</taxon>
        <taxon>Pseudomonadota</taxon>
        <taxon>Alphaproteobacteria</taxon>
        <taxon>Acetobacterales</taxon>
        <taxon>Roseomonadaceae</taxon>
        <taxon>Roseococcus</taxon>
    </lineage>
</organism>
<evidence type="ECO:0000256" key="1">
    <source>
        <dbReference type="ARBA" id="ARBA00006987"/>
    </source>
</evidence>
<dbReference type="Pfam" id="PF03401">
    <property type="entry name" value="TctC"/>
    <property type="match status" value="1"/>
</dbReference>
<keyword evidence="2" id="KW-0732">Signal</keyword>
<name>A0ABS5Q9L7_9PROT</name>
<evidence type="ECO:0000313" key="3">
    <source>
        <dbReference type="EMBL" id="MBS7810128.1"/>
    </source>
</evidence>
<keyword evidence="4" id="KW-1185">Reference proteome</keyword>
<dbReference type="PIRSF" id="PIRSF017082">
    <property type="entry name" value="YflP"/>
    <property type="match status" value="1"/>
</dbReference>
<dbReference type="InterPro" id="IPR005064">
    <property type="entry name" value="BUG"/>
</dbReference>
<sequence length="326" mass="33961">MNRRQMLAVSAALPASLASPLASPAIAQTFDRPFRLVVPFAPGGTSDILGRILAPELTRLLGQNVVVENRSGAAGNLGAQLVAQSNPDGQAILLIDTGVLATAPSLYTRLPFDPSKDLAPVNLLIYAPYILAVHPSVPARNAAELVAYAKANPNRINVANSGVGAANHLTSLMLAGHWGAEVTQVPYRGGAAALSAVTGGEAQLIVNGATATAPFVKDGRLRGIAVSGPRRFADLPDLPTFTELGWPAGDSGTWQGALVQGATPAPIIARLDQAFRAALAVPDVARRMAELGAEVRAIGPAEFRTWLATETETWGQVVRANNVRLD</sequence>
<dbReference type="RefSeq" id="WP_213668766.1">
    <property type="nucleotide sequence ID" value="NZ_JAHCDA010000001.1"/>
</dbReference>
<protein>
    <submittedName>
        <fullName evidence="3">Tripartite tricarboxylate transporter substrate binding protein</fullName>
    </submittedName>
</protein>
<proteinExistence type="inferred from homology"/>
<dbReference type="Proteomes" id="UP000766336">
    <property type="component" value="Unassembled WGS sequence"/>
</dbReference>
<dbReference type="PANTHER" id="PTHR42928:SF5">
    <property type="entry name" value="BLR1237 PROTEIN"/>
    <property type="match status" value="1"/>
</dbReference>
<evidence type="ECO:0000256" key="2">
    <source>
        <dbReference type="SAM" id="SignalP"/>
    </source>
</evidence>
<evidence type="ECO:0000313" key="4">
    <source>
        <dbReference type="Proteomes" id="UP000766336"/>
    </source>
</evidence>
<dbReference type="EMBL" id="JAHCDA010000001">
    <property type="protein sequence ID" value="MBS7810128.1"/>
    <property type="molecule type" value="Genomic_DNA"/>
</dbReference>
<comment type="similarity">
    <text evidence="1">Belongs to the UPF0065 (bug) family.</text>
</comment>
<dbReference type="InterPro" id="IPR042100">
    <property type="entry name" value="Bug_dom1"/>
</dbReference>
<comment type="caution">
    <text evidence="3">The sequence shown here is derived from an EMBL/GenBank/DDBJ whole genome shotgun (WGS) entry which is preliminary data.</text>
</comment>
<dbReference type="SUPFAM" id="SSF53850">
    <property type="entry name" value="Periplasmic binding protein-like II"/>
    <property type="match status" value="1"/>
</dbReference>
<reference evidence="3 4" key="1">
    <citation type="submission" date="2021-05" db="EMBL/GenBank/DDBJ databases">
        <title>Roseococcus sp. XZZS9, whole genome shotgun sequencing project.</title>
        <authorList>
            <person name="Zhao G."/>
            <person name="Shen L."/>
        </authorList>
    </citation>
    <scope>NUCLEOTIDE SEQUENCE [LARGE SCALE GENOMIC DNA]</scope>
    <source>
        <strain evidence="3 4">XZZS9</strain>
    </source>
</reference>
<feature type="chain" id="PRO_5045206239" evidence="2">
    <location>
        <begin position="28"/>
        <end position="326"/>
    </location>
</feature>
<dbReference type="Gene3D" id="3.40.190.10">
    <property type="entry name" value="Periplasmic binding protein-like II"/>
    <property type="match status" value="1"/>
</dbReference>